<dbReference type="RefSeq" id="WP_122919683.1">
    <property type="nucleotide sequence ID" value="NZ_RHHQ01000016.1"/>
</dbReference>
<proteinExistence type="predicted"/>
<evidence type="ECO:0000313" key="1">
    <source>
        <dbReference type="EMBL" id="RNB84842.1"/>
    </source>
</evidence>
<dbReference type="Proteomes" id="UP000271031">
    <property type="component" value="Unassembled WGS sequence"/>
</dbReference>
<gene>
    <name evidence="1" type="ORF">EDM56_19960</name>
</gene>
<name>A0A3M8D9X4_9BACL</name>
<sequence>MKNRFEFTAVVLIGNGELTDDFTIDLAKMADRLTEQLEIAKKALQTIAESSAQGNEAAKSIAAEALGAIVE</sequence>
<reference evidence="1 2" key="1">
    <citation type="submission" date="2018-10" db="EMBL/GenBank/DDBJ databases">
        <title>Phylogenomics of Brevibacillus.</title>
        <authorList>
            <person name="Dunlap C."/>
        </authorList>
    </citation>
    <scope>NUCLEOTIDE SEQUENCE [LARGE SCALE GENOMIC DNA]</scope>
    <source>
        <strain evidence="1 2">JCM 15716</strain>
    </source>
</reference>
<dbReference type="AlphaFoldDB" id="A0A3M8D9X4"/>
<evidence type="ECO:0000313" key="2">
    <source>
        <dbReference type="Proteomes" id="UP000271031"/>
    </source>
</evidence>
<organism evidence="1 2">
    <name type="scientific">Brevibacillus fluminis</name>
    <dbReference type="NCBI Taxonomy" id="511487"/>
    <lineage>
        <taxon>Bacteria</taxon>
        <taxon>Bacillati</taxon>
        <taxon>Bacillota</taxon>
        <taxon>Bacilli</taxon>
        <taxon>Bacillales</taxon>
        <taxon>Paenibacillaceae</taxon>
        <taxon>Brevibacillus</taxon>
    </lineage>
</organism>
<keyword evidence="2" id="KW-1185">Reference proteome</keyword>
<accession>A0A3M8D9X4</accession>
<protein>
    <submittedName>
        <fullName evidence="1">Uncharacterized protein</fullName>
    </submittedName>
</protein>
<comment type="caution">
    <text evidence="1">The sequence shown here is derived from an EMBL/GenBank/DDBJ whole genome shotgun (WGS) entry which is preliminary data.</text>
</comment>
<dbReference type="OrthoDB" id="2628266at2"/>
<dbReference type="EMBL" id="RHHQ01000016">
    <property type="protein sequence ID" value="RNB84842.1"/>
    <property type="molecule type" value="Genomic_DNA"/>
</dbReference>